<keyword evidence="2" id="KW-1185">Reference proteome</keyword>
<dbReference type="EMBL" id="RJSG01000002">
    <property type="protein sequence ID" value="RNL78627.1"/>
    <property type="molecule type" value="Genomic_DNA"/>
</dbReference>
<dbReference type="SUPFAM" id="SSF56801">
    <property type="entry name" value="Acetyl-CoA synthetase-like"/>
    <property type="match status" value="1"/>
</dbReference>
<dbReference type="InterPro" id="IPR017523">
    <property type="entry name" value="Rv3268"/>
</dbReference>
<dbReference type="RefSeq" id="WP_148044989.1">
    <property type="nucleotide sequence ID" value="NZ_RJSG01000002.1"/>
</dbReference>
<proteinExistence type="predicted"/>
<accession>A0A3N0DSK4</accession>
<evidence type="ECO:0000313" key="1">
    <source>
        <dbReference type="EMBL" id="RNL78627.1"/>
    </source>
</evidence>
<dbReference type="NCBIfam" id="TIGR03089">
    <property type="entry name" value="TIGR03089 family protein"/>
    <property type="match status" value="1"/>
</dbReference>
<sequence length="216" mass="23051">MTTLPALLQRRLLADPGQPFVTYYDDSTGERTELSVKTWANWVSKTANLFADELMLDPGDDLRIDLPPHWLGTVFLGGLLSCGLSLDGTAPVAIVGPDGLGGNLASTTMACALHPFATRFTEPLPPGVLDHGVLWAGQSDVFSPIEPTELGDVVPDDRRVLTDLDPLGEEGRALLVGLLAGTGSLVLVRNLDDSGWPARSQNERATAVLRTDQPIS</sequence>
<comment type="caution">
    <text evidence="1">The sequence shown here is derived from an EMBL/GenBank/DDBJ whole genome shotgun (WGS) entry which is preliminary data.</text>
</comment>
<gene>
    <name evidence="1" type="ORF">EFL95_05945</name>
</gene>
<reference evidence="1 2" key="1">
    <citation type="submission" date="2018-11" db="EMBL/GenBank/DDBJ databases">
        <authorList>
            <person name="Li F."/>
        </authorList>
    </citation>
    <scope>NUCLEOTIDE SEQUENCE [LARGE SCALE GENOMIC DNA]</scope>
    <source>
        <strain evidence="1 2">KIS18-7</strain>
    </source>
</reference>
<evidence type="ECO:0000313" key="2">
    <source>
        <dbReference type="Proteomes" id="UP000277094"/>
    </source>
</evidence>
<organism evidence="1 2">
    <name type="scientific">Nocardioides marmorisolisilvae</name>
    <dbReference type="NCBI Taxonomy" id="1542737"/>
    <lineage>
        <taxon>Bacteria</taxon>
        <taxon>Bacillati</taxon>
        <taxon>Actinomycetota</taxon>
        <taxon>Actinomycetes</taxon>
        <taxon>Propionibacteriales</taxon>
        <taxon>Nocardioidaceae</taxon>
        <taxon>Nocardioides</taxon>
    </lineage>
</organism>
<protein>
    <submittedName>
        <fullName evidence="1">TIGR03089 family protein</fullName>
    </submittedName>
</protein>
<dbReference type="OrthoDB" id="3396763at2"/>
<dbReference type="AlphaFoldDB" id="A0A3N0DSK4"/>
<name>A0A3N0DSK4_9ACTN</name>
<dbReference type="Proteomes" id="UP000277094">
    <property type="component" value="Unassembled WGS sequence"/>
</dbReference>